<name>A0AAN7WNR7_9SACH</name>
<dbReference type="EMBL" id="JAWIZZ010000035">
    <property type="protein sequence ID" value="KAK5781525.1"/>
    <property type="molecule type" value="Genomic_DNA"/>
</dbReference>
<dbReference type="InterPro" id="IPR000182">
    <property type="entry name" value="GNAT_dom"/>
</dbReference>
<evidence type="ECO:0000313" key="6">
    <source>
        <dbReference type="Proteomes" id="UP001306508"/>
    </source>
</evidence>
<dbReference type="FunFam" id="3.40.630.30:FF:000108">
    <property type="entry name" value="Polyamine acetyltransferase"/>
    <property type="match status" value="1"/>
</dbReference>
<dbReference type="Gene3D" id="3.40.630.30">
    <property type="match status" value="1"/>
</dbReference>
<evidence type="ECO:0000313" key="5">
    <source>
        <dbReference type="EMBL" id="KAK5781525.1"/>
    </source>
</evidence>
<dbReference type="Pfam" id="PF13673">
    <property type="entry name" value="Acetyltransf_10"/>
    <property type="match status" value="1"/>
</dbReference>
<feature type="region of interest" description="Disordered" evidence="3">
    <location>
        <begin position="230"/>
        <end position="250"/>
    </location>
</feature>
<keyword evidence="2" id="KW-0012">Acyltransferase</keyword>
<evidence type="ECO:0000256" key="3">
    <source>
        <dbReference type="SAM" id="MobiDB-lite"/>
    </source>
</evidence>
<evidence type="ECO:0000259" key="4">
    <source>
        <dbReference type="PROSITE" id="PS51186"/>
    </source>
</evidence>
<dbReference type="AlphaFoldDB" id="A0AAN7WNR7"/>
<comment type="caution">
    <text evidence="5">The sequence shown here is derived from an EMBL/GenBank/DDBJ whole genome shotgun (WGS) entry which is preliminary data.</text>
</comment>
<dbReference type="PANTHER" id="PTHR10908:SF0">
    <property type="entry name" value="SEROTONIN N-ACETYLTRANSFERASE"/>
    <property type="match status" value="1"/>
</dbReference>
<feature type="compositionally biased region" description="Basic and acidic residues" evidence="3">
    <location>
        <begin position="232"/>
        <end position="250"/>
    </location>
</feature>
<sequence length="306" mass="35536">MNNTNNNNSSNNSSNNSTLPLHMYIRPLIIEDLKSVTDLESLCFPPNERASREKIEYRLNTCPELCAGLFVRDFDSITKELKDEKLIGHIMSTKIESDYITLKSMEIGEHYESSDVIGIHALVIHPDYQKKNLATLLMTDYIQKMSNQDIGKKIVIINHEHLVPFYERLGFHVVGENKDVIKDPDFGKDKWLDMERELIKEEYDGLAHNNPLKFKQLGILSTPSNSTWKSSISHDKSHLKPDQSVEETKEQKLFDKNQDFLDRMEHDPSFNDWKKPNDEKLKKIGDDARIEQNRPDDAIRYIPLHN</sequence>
<dbReference type="InterPro" id="IPR016181">
    <property type="entry name" value="Acyl_CoA_acyltransferase"/>
</dbReference>
<dbReference type="GO" id="GO:0004059">
    <property type="term" value="F:aralkylamine N-acetyltransferase activity"/>
    <property type="evidence" value="ECO:0007669"/>
    <property type="project" value="TreeGrafter"/>
</dbReference>
<dbReference type="CDD" id="cd04301">
    <property type="entry name" value="NAT_SF"/>
    <property type="match status" value="1"/>
</dbReference>
<feature type="domain" description="N-acetyltransferase" evidence="4">
    <location>
        <begin position="23"/>
        <end position="193"/>
    </location>
</feature>
<organism evidence="5 6">
    <name type="scientific">Arxiozyma heterogenica</name>
    <dbReference type="NCBI Taxonomy" id="278026"/>
    <lineage>
        <taxon>Eukaryota</taxon>
        <taxon>Fungi</taxon>
        <taxon>Dikarya</taxon>
        <taxon>Ascomycota</taxon>
        <taxon>Saccharomycotina</taxon>
        <taxon>Saccharomycetes</taxon>
        <taxon>Saccharomycetales</taxon>
        <taxon>Saccharomycetaceae</taxon>
        <taxon>Arxiozyma</taxon>
    </lineage>
</organism>
<reference evidence="6" key="1">
    <citation type="submission" date="2023-07" db="EMBL/GenBank/DDBJ databases">
        <title>A draft genome of Kazachstania heterogenica Y-27499.</title>
        <authorList>
            <person name="Donic C."/>
            <person name="Kralova J.S."/>
            <person name="Fidel L."/>
            <person name="Ben-Dor S."/>
            <person name="Jung S."/>
        </authorList>
    </citation>
    <scope>NUCLEOTIDE SEQUENCE [LARGE SCALE GENOMIC DNA]</scope>
    <source>
        <strain evidence="6">Y27499</strain>
    </source>
</reference>
<protein>
    <recommendedName>
        <fullName evidence="4">N-acetyltransferase domain-containing protein</fullName>
    </recommendedName>
</protein>
<evidence type="ECO:0000256" key="1">
    <source>
        <dbReference type="ARBA" id="ARBA00022679"/>
    </source>
</evidence>
<dbReference type="SUPFAM" id="SSF55729">
    <property type="entry name" value="Acyl-CoA N-acyltransferases (Nat)"/>
    <property type="match status" value="1"/>
</dbReference>
<keyword evidence="1" id="KW-0808">Transferase</keyword>
<keyword evidence="6" id="KW-1185">Reference proteome</keyword>
<proteinExistence type="predicted"/>
<accession>A0AAN7WNR7</accession>
<dbReference type="PANTHER" id="PTHR10908">
    <property type="entry name" value="SEROTONIN N-ACETYLTRANSFERASE"/>
    <property type="match status" value="1"/>
</dbReference>
<dbReference type="Proteomes" id="UP001306508">
    <property type="component" value="Unassembled WGS sequence"/>
</dbReference>
<evidence type="ECO:0000256" key="2">
    <source>
        <dbReference type="ARBA" id="ARBA00023315"/>
    </source>
</evidence>
<dbReference type="PROSITE" id="PS51186">
    <property type="entry name" value="GNAT"/>
    <property type="match status" value="1"/>
</dbReference>
<dbReference type="InterPro" id="IPR051635">
    <property type="entry name" value="SNAT-like"/>
</dbReference>
<gene>
    <name evidence="5" type="ORF">RI543_001073</name>
</gene>
<dbReference type="GO" id="GO:0005737">
    <property type="term" value="C:cytoplasm"/>
    <property type="evidence" value="ECO:0007669"/>
    <property type="project" value="TreeGrafter"/>
</dbReference>